<keyword evidence="2" id="KW-0812">Transmembrane</keyword>
<feature type="transmembrane region" description="Helical" evidence="2">
    <location>
        <begin position="253"/>
        <end position="277"/>
    </location>
</feature>
<evidence type="ECO:0000313" key="3">
    <source>
        <dbReference type="EMBL" id="KAF9484177.1"/>
    </source>
</evidence>
<feature type="transmembrane region" description="Helical" evidence="2">
    <location>
        <begin position="193"/>
        <end position="216"/>
    </location>
</feature>
<keyword evidence="4" id="KW-1185">Reference proteome</keyword>
<dbReference type="EMBL" id="MU155146">
    <property type="protein sequence ID" value="KAF9484177.1"/>
    <property type="molecule type" value="Genomic_DNA"/>
</dbReference>
<feature type="compositionally biased region" description="Polar residues" evidence="1">
    <location>
        <begin position="297"/>
        <end position="308"/>
    </location>
</feature>
<feature type="region of interest" description="Disordered" evidence="1">
    <location>
        <begin position="397"/>
        <end position="429"/>
    </location>
</feature>
<gene>
    <name evidence="3" type="ORF">BDN70DRAFT_872875</name>
</gene>
<accession>A0A9P6CYK3</accession>
<name>A0A9P6CYK3_9AGAR</name>
<feature type="compositionally biased region" description="Polar residues" evidence="1">
    <location>
        <begin position="618"/>
        <end position="634"/>
    </location>
</feature>
<protein>
    <submittedName>
        <fullName evidence="3">Uncharacterized protein</fullName>
    </submittedName>
</protein>
<keyword evidence="2" id="KW-0472">Membrane</keyword>
<organism evidence="3 4">
    <name type="scientific">Pholiota conissans</name>
    <dbReference type="NCBI Taxonomy" id="109636"/>
    <lineage>
        <taxon>Eukaryota</taxon>
        <taxon>Fungi</taxon>
        <taxon>Dikarya</taxon>
        <taxon>Basidiomycota</taxon>
        <taxon>Agaricomycotina</taxon>
        <taxon>Agaricomycetes</taxon>
        <taxon>Agaricomycetidae</taxon>
        <taxon>Agaricales</taxon>
        <taxon>Agaricineae</taxon>
        <taxon>Strophariaceae</taxon>
        <taxon>Pholiota</taxon>
    </lineage>
</organism>
<feature type="compositionally biased region" description="Polar residues" evidence="1">
    <location>
        <begin position="329"/>
        <end position="342"/>
    </location>
</feature>
<dbReference type="AlphaFoldDB" id="A0A9P6CYK3"/>
<dbReference type="OrthoDB" id="3222669at2759"/>
<dbReference type="Proteomes" id="UP000807469">
    <property type="component" value="Unassembled WGS sequence"/>
</dbReference>
<feature type="compositionally biased region" description="Polar residues" evidence="1">
    <location>
        <begin position="350"/>
        <end position="375"/>
    </location>
</feature>
<sequence>MAAVYLHNQIYAQNPSEPRSDILEHSRNFSTISSATLLTNTTLHSQPTEPLLHTTPRAAIHTDSYLPDQSRNANVPPARLRWEDPLAVDTDITSEKSRWQGVRRKPARWKRRLKYVLEIVIVVWAIYNTIRYFIAFPIYGRNATEGQSFSFALGTSAGVSFALALCAQALFFVKFNLRVGPPAFRHLTRALSVLYYLSSLFILAPAIINPVLIFVWRNSPNPLYNIHSRCYSVEVDVVWSVSHNSCINKSLPWGIWLTLSFIRLILTFLVLIIYHTISAVQLDGPRRPQHRHLRSESYPSTPLTSGIGSSAGIMHPATPTRTRHLGAQHQISDSTLAESSRPPSRLGRVRSQSSMFSNETSTPAKSLRLENSSRPGSDEGHNDHFQSMINQIAQETEDAMELASSDHAPSPETARGERGAHSPAPSYPPGLPISYSMHDTLYDSDDDDDADNDRFHGNSNNIFNLPPIPPALGYNEFGLPYPPDEDMRVLNGFIRRMPTIESMGSGEITASIAGSTRLGGSISNSSRPPTRNTLLSFTSSIEYDRDVSGSAPPSRPSSLSARAELLAGMAPIPNGASEHGELLSRPDIAMKRVSSPTSFLESPVAAHGDTHSSGGSGATTVSYHTATIGSSSDSYPPLSGPQPKS</sequence>
<keyword evidence="2" id="KW-1133">Transmembrane helix</keyword>
<feature type="transmembrane region" description="Helical" evidence="2">
    <location>
        <begin position="115"/>
        <end position="139"/>
    </location>
</feature>
<feature type="transmembrane region" description="Helical" evidence="2">
    <location>
        <begin position="151"/>
        <end position="173"/>
    </location>
</feature>
<proteinExistence type="predicted"/>
<reference evidence="3" key="1">
    <citation type="submission" date="2020-11" db="EMBL/GenBank/DDBJ databases">
        <authorList>
            <consortium name="DOE Joint Genome Institute"/>
            <person name="Ahrendt S."/>
            <person name="Riley R."/>
            <person name="Andreopoulos W."/>
            <person name="Labutti K."/>
            <person name="Pangilinan J."/>
            <person name="Ruiz-Duenas F.J."/>
            <person name="Barrasa J.M."/>
            <person name="Sanchez-Garcia M."/>
            <person name="Camarero S."/>
            <person name="Miyauchi S."/>
            <person name="Serrano A."/>
            <person name="Linde D."/>
            <person name="Babiker R."/>
            <person name="Drula E."/>
            <person name="Ayuso-Fernandez I."/>
            <person name="Pacheco R."/>
            <person name="Padilla G."/>
            <person name="Ferreira P."/>
            <person name="Barriuso J."/>
            <person name="Kellner H."/>
            <person name="Castanera R."/>
            <person name="Alfaro M."/>
            <person name="Ramirez L."/>
            <person name="Pisabarro A.G."/>
            <person name="Kuo A."/>
            <person name="Tritt A."/>
            <person name="Lipzen A."/>
            <person name="He G."/>
            <person name="Yan M."/>
            <person name="Ng V."/>
            <person name="Cullen D."/>
            <person name="Martin F."/>
            <person name="Rosso M.-N."/>
            <person name="Henrissat B."/>
            <person name="Hibbett D."/>
            <person name="Martinez A.T."/>
            <person name="Grigoriev I.V."/>
        </authorList>
    </citation>
    <scope>NUCLEOTIDE SEQUENCE</scope>
    <source>
        <strain evidence="3">CIRM-BRFM 674</strain>
    </source>
</reference>
<evidence type="ECO:0000256" key="2">
    <source>
        <dbReference type="SAM" id="Phobius"/>
    </source>
</evidence>
<evidence type="ECO:0000313" key="4">
    <source>
        <dbReference type="Proteomes" id="UP000807469"/>
    </source>
</evidence>
<feature type="region of interest" description="Disordered" evidence="1">
    <location>
        <begin position="594"/>
        <end position="645"/>
    </location>
</feature>
<comment type="caution">
    <text evidence="3">The sequence shown here is derived from an EMBL/GenBank/DDBJ whole genome shotgun (WGS) entry which is preliminary data.</text>
</comment>
<evidence type="ECO:0000256" key="1">
    <source>
        <dbReference type="SAM" id="MobiDB-lite"/>
    </source>
</evidence>
<feature type="region of interest" description="Disordered" evidence="1">
    <location>
        <begin position="285"/>
        <end position="384"/>
    </location>
</feature>